<dbReference type="EMBL" id="JAALHA020000016">
    <property type="protein sequence ID" value="MDR9898231.1"/>
    <property type="molecule type" value="Genomic_DNA"/>
</dbReference>
<gene>
    <name evidence="4" type="ORF">G7B40_027260</name>
</gene>
<feature type="region of interest" description="Disordered" evidence="1">
    <location>
        <begin position="59"/>
        <end position="89"/>
    </location>
</feature>
<dbReference type="InterPro" id="IPR003646">
    <property type="entry name" value="SH3-like_bac-type"/>
</dbReference>
<feature type="compositionally biased region" description="Pro residues" evidence="1">
    <location>
        <begin position="76"/>
        <end position="88"/>
    </location>
</feature>
<organism evidence="4 5">
    <name type="scientific">Aetokthonos hydrillicola Thurmond2011</name>
    <dbReference type="NCBI Taxonomy" id="2712845"/>
    <lineage>
        <taxon>Bacteria</taxon>
        <taxon>Bacillati</taxon>
        <taxon>Cyanobacteriota</taxon>
        <taxon>Cyanophyceae</taxon>
        <taxon>Nostocales</taxon>
        <taxon>Hapalosiphonaceae</taxon>
        <taxon>Aetokthonos</taxon>
    </lineage>
</organism>
<evidence type="ECO:0000256" key="1">
    <source>
        <dbReference type="SAM" id="MobiDB-lite"/>
    </source>
</evidence>
<reference evidence="5" key="1">
    <citation type="journal article" date="2021" name="Science">
        <title>Hunting the eagle killer: A cyanobacterial neurotoxin causes vacuolar myelinopathy.</title>
        <authorList>
            <person name="Breinlinger S."/>
            <person name="Phillips T.J."/>
            <person name="Haram B.N."/>
            <person name="Mares J."/>
            <person name="Martinez Yerena J.A."/>
            <person name="Hrouzek P."/>
            <person name="Sobotka R."/>
            <person name="Henderson W.M."/>
            <person name="Schmieder P."/>
            <person name="Williams S.M."/>
            <person name="Lauderdale J.D."/>
            <person name="Wilde H.D."/>
            <person name="Gerrin W."/>
            <person name="Kust A."/>
            <person name="Washington J.W."/>
            <person name="Wagner C."/>
            <person name="Geier B."/>
            <person name="Liebeke M."/>
            <person name="Enke H."/>
            <person name="Niedermeyer T.H.J."/>
            <person name="Wilde S.B."/>
        </authorList>
    </citation>
    <scope>NUCLEOTIDE SEQUENCE [LARGE SCALE GENOMIC DNA]</scope>
    <source>
        <strain evidence="5">Thurmond2011</strain>
    </source>
</reference>
<sequence length="166" mass="18129">MFTNILKYTLGFLLAIAILAVGGLIGGLYMMNRTTILPAKPIFANDQASVKNQASKSVVVKDQVTSKPETKNQSPIPTPTPTAKPLPPGAYQARVTWQQGLVLRAQPEQDAERVGGVGFRQKVFVLEQSPDKAWQKIRLQNGDKEGWVKAGNTQQIGKNDTQEGDQ</sequence>
<name>A0AAP5IB78_9CYAN</name>
<feature type="transmembrane region" description="Helical" evidence="2">
    <location>
        <begin position="12"/>
        <end position="31"/>
    </location>
</feature>
<evidence type="ECO:0000313" key="5">
    <source>
        <dbReference type="Proteomes" id="UP000667802"/>
    </source>
</evidence>
<comment type="caution">
    <text evidence="4">The sequence shown here is derived from an EMBL/GenBank/DDBJ whole genome shotgun (WGS) entry which is preliminary data.</text>
</comment>
<keyword evidence="2" id="KW-0812">Transmembrane</keyword>
<proteinExistence type="predicted"/>
<evidence type="ECO:0000259" key="3">
    <source>
        <dbReference type="Pfam" id="PF08239"/>
    </source>
</evidence>
<accession>A0AAP5IB78</accession>
<feature type="compositionally biased region" description="Polar residues" evidence="1">
    <location>
        <begin position="63"/>
        <end position="74"/>
    </location>
</feature>
<dbReference type="AlphaFoldDB" id="A0AAP5IB78"/>
<keyword evidence="2" id="KW-0472">Membrane</keyword>
<dbReference type="Proteomes" id="UP000667802">
    <property type="component" value="Unassembled WGS sequence"/>
</dbReference>
<dbReference type="Pfam" id="PF08239">
    <property type="entry name" value="SH3_3"/>
    <property type="match status" value="1"/>
</dbReference>
<evidence type="ECO:0000256" key="2">
    <source>
        <dbReference type="SAM" id="Phobius"/>
    </source>
</evidence>
<feature type="domain" description="SH3b" evidence="3">
    <location>
        <begin position="100"/>
        <end position="152"/>
    </location>
</feature>
<evidence type="ECO:0000313" key="4">
    <source>
        <dbReference type="EMBL" id="MDR9898231.1"/>
    </source>
</evidence>
<dbReference type="Gene3D" id="2.30.30.40">
    <property type="entry name" value="SH3 Domains"/>
    <property type="match status" value="1"/>
</dbReference>
<keyword evidence="5" id="KW-1185">Reference proteome</keyword>
<protein>
    <submittedName>
        <fullName evidence="4">SH3 domain-containing protein</fullName>
    </submittedName>
</protein>
<keyword evidence="2" id="KW-1133">Transmembrane helix</keyword>
<feature type="region of interest" description="Disordered" evidence="1">
    <location>
        <begin position="142"/>
        <end position="166"/>
    </location>
</feature>